<dbReference type="EMBL" id="CP003053">
    <property type="protein sequence ID" value="AFM17043.1"/>
    <property type="molecule type" value="Genomic_DNA"/>
</dbReference>
<keyword evidence="3" id="KW-1185">Reference proteome</keyword>
<organism evidence="2 3">
    <name type="scientific">Mycolicibacterium chubuense (strain NBB4)</name>
    <name type="common">Mycobacterium chubuense</name>
    <dbReference type="NCBI Taxonomy" id="710421"/>
    <lineage>
        <taxon>Bacteria</taxon>
        <taxon>Bacillati</taxon>
        <taxon>Actinomycetota</taxon>
        <taxon>Actinomycetes</taxon>
        <taxon>Mycobacteriales</taxon>
        <taxon>Mycobacteriaceae</taxon>
        <taxon>Mycolicibacterium</taxon>
    </lineage>
</organism>
<dbReference type="PATRIC" id="fig|710421.3.peg.2263"/>
<sequence precursor="true">MAAPELRLRAARPGLLTLPWDRALAEWQAPEVTLRDLPVGPSRHLVRFVESDGELWALKELPPRIAAREYDILSRLEVMGLNAVRPAGLVFQPDFDAAILLTRYLVGSWQYRRMFMRLPPDAPKHRARLFDAMATLLVELHRHGVFWGDCSLANTLFSRDGQLLQAFLVDAETSEIHPRLSNGQRTQDIDITVENVAAGLLDVAARLRRPELEDGFIGEALAIRERYERLWELLHAAPTFGFADRYRVEGTIRKLNELGFAVEEVSLQPVSSGADELRLHVAVGDRRYHATQLQRLTGMDVGEGQARILLGDLQAYQSQLCREAGHDVDERTAAQLWVMEVATPTMHRAHAAVGGTGTPIQAYCDLLEVRWLLSERAGHDIGTDRALQALARNVVPSESAAQLMVVETPTEPFSVLDEDD</sequence>
<name>I4BID6_MYCCN</name>
<dbReference type="Proteomes" id="UP000006057">
    <property type="component" value="Chromosome"/>
</dbReference>
<dbReference type="GO" id="GO:0016301">
    <property type="term" value="F:kinase activity"/>
    <property type="evidence" value="ECO:0007669"/>
    <property type="project" value="UniProtKB-KW"/>
</dbReference>
<accession>I4BID6</accession>
<keyword evidence="2" id="KW-0418">Kinase</keyword>
<evidence type="ECO:0000313" key="3">
    <source>
        <dbReference type="Proteomes" id="UP000006057"/>
    </source>
</evidence>
<dbReference type="InterPro" id="IPR011009">
    <property type="entry name" value="Kinase-like_dom_sf"/>
</dbReference>
<reference evidence="2 3" key="1">
    <citation type="submission" date="2012-06" db="EMBL/GenBank/DDBJ databases">
        <title>Complete sequence of chromosome of Mycobacterium chubuense NBB4.</title>
        <authorList>
            <consortium name="US DOE Joint Genome Institute"/>
            <person name="Lucas S."/>
            <person name="Han J."/>
            <person name="Lapidus A."/>
            <person name="Cheng J.-F."/>
            <person name="Goodwin L."/>
            <person name="Pitluck S."/>
            <person name="Peters L."/>
            <person name="Mikhailova N."/>
            <person name="Teshima H."/>
            <person name="Detter J.C."/>
            <person name="Han C."/>
            <person name="Tapia R."/>
            <person name="Land M."/>
            <person name="Hauser L."/>
            <person name="Kyrpides N."/>
            <person name="Ivanova N."/>
            <person name="Pagani I."/>
            <person name="Mattes T."/>
            <person name="Holmes A."/>
            <person name="Rutledge P."/>
            <person name="Paulsen I."/>
            <person name="Coleman N."/>
            <person name="Woyke T."/>
        </authorList>
    </citation>
    <scope>NUCLEOTIDE SEQUENCE [LARGE SCALE GENOMIC DNA]</scope>
    <source>
        <strain evidence="2 3">NBB4</strain>
    </source>
</reference>
<dbReference type="Pfam" id="PF06293">
    <property type="entry name" value="Kdo"/>
    <property type="match status" value="1"/>
</dbReference>
<feature type="domain" description="DUF4032" evidence="1">
    <location>
        <begin position="229"/>
        <end position="394"/>
    </location>
</feature>
<dbReference type="InterPro" id="IPR025111">
    <property type="entry name" value="DUF4032"/>
</dbReference>
<proteinExistence type="predicted"/>
<gene>
    <name evidence="2" type="ordered locus">Mycch_2268</name>
</gene>
<dbReference type="eggNOG" id="COG0515">
    <property type="taxonomic scope" value="Bacteria"/>
</dbReference>
<dbReference type="STRING" id="710421.Mycch_2268"/>
<dbReference type="OrthoDB" id="1550523at2"/>
<keyword evidence="2" id="KW-0808">Transferase</keyword>
<dbReference type="Pfam" id="PF13224">
    <property type="entry name" value="DUF4032"/>
    <property type="match status" value="1"/>
</dbReference>
<protein>
    <submittedName>
        <fullName evidence="2">Lipopolysaccharide kinase (Kdo/WaaP) family</fullName>
    </submittedName>
</protein>
<dbReference type="KEGG" id="mcb:Mycch_2268"/>
<dbReference type="RefSeq" id="WP_014815523.1">
    <property type="nucleotide sequence ID" value="NC_018027.1"/>
</dbReference>
<dbReference type="SUPFAM" id="SSF56112">
    <property type="entry name" value="Protein kinase-like (PK-like)"/>
    <property type="match status" value="1"/>
</dbReference>
<dbReference type="HOGENOM" id="CLU_035793_0_0_11"/>
<evidence type="ECO:0000259" key="1">
    <source>
        <dbReference type="Pfam" id="PF13224"/>
    </source>
</evidence>
<dbReference type="AlphaFoldDB" id="I4BID6"/>
<evidence type="ECO:0000313" key="2">
    <source>
        <dbReference type="EMBL" id="AFM17043.1"/>
    </source>
</evidence>